<dbReference type="InterPro" id="IPR031638">
    <property type="entry name" value="Melanoregulin"/>
</dbReference>
<reference evidence="2" key="1">
    <citation type="submission" date="2025-08" db="UniProtKB">
        <authorList>
            <consortium name="Ensembl"/>
        </authorList>
    </citation>
    <scope>IDENTIFICATION</scope>
</reference>
<proteinExistence type="predicted"/>
<sequence length="196" mass="23203">MILLPWFTSCWLCFCSNEQNLWSSPHDSSHTDASDDRMLQNWIQTRSHLEKDSEMRNFKDHMRIMNYHGPHTLKSLNYDIYTLRQARREHYCIATCCLSGFQKEAESLLTVTKKSTISNPKNIKRAMEFLLHLADDTSIFPTDWDLPERYLYVMDRLICLDAVDEFCYIACKKYPKTKMKTNSKITVIPFVRENKV</sequence>
<dbReference type="GeneTree" id="ENSGT00390000008926"/>
<organism evidence="2 3">
    <name type="scientific">Leptobrachium leishanense</name>
    <name type="common">Leishan spiny toad</name>
    <dbReference type="NCBI Taxonomy" id="445787"/>
    <lineage>
        <taxon>Eukaryota</taxon>
        <taxon>Metazoa</taxon>
        <taxon>Chordata</taxon>
        <taxon>Craniata</taxon>
        <taxon>Vertebrata</taxon>
        <taxon>Euteleostomi</taxon>
        <taxon>Amphibia</taxon>
        <taxon>Batrachia</taxon>
        <taxon>Anura</taxon>
        <taxon>Pelobatoidea</taxon>
        <taxon>Megophryidae</taxon>
        <taxon>Leptobrachium</taxon>
    </lineage>
</organism>
<dbReference type="PANTHER" id="PTHR34340">
    <property type="entry name" value="MELANOREGULIN"/>
    <property type="match status" value="1"/>
</dbReference>
<dbReference type="GO" id="GO:0042470">
    <property type="term" value="C:melanosome"/>
    <property type="evidence" value="ECO:0007669"/>
    <property type="project" value="InterPro"/>
</dbReference>
<dbReference type="Ensembl" id="ENSLLET00000018885.1">
    <property type="protein sequence ID" value="ENSLLEP00000018165.1"/>
    <property type="gene ID" value="ENSLLEG00000011540.1"/>
</dbReference>
<dbReference type="AlphaFoldDB" id="A0A8C5PEE5"/>
<keyword evidence="3" id="KW-1185">Reference proteome</keyword>
<evidence type="ECO:0000313" key="2">
    <source>
        <dbReference type="Ensembl" id="ENSLLEP00000018165.1"/>
    </source>
</evidence>
<feature type="signal peptide" evidence="1">
    <location>
        <begin position="1"/>
        <end position="23"/>
    </location>
</feature>
<keyword evidence="1" id="KW-0732">Signal</keyword>
<feature type="chain" id="PRO_5034894597" evidence="1">
    <location>
        <begin position="24"/>
        <end position="196"/>
    </location>
</feature>
<accession>A0A8C5PEE5</accession>
<dbReference type="GO" id="GO:0032402">
    <property type="term" value="P:melanosome transport"/>
    <property type="evidence" value="ECO:0007669"/>
    <property type="project" value="InterPro"/>
</dbReference>
<dbReference type="Proteomes" id="UP000694569">
    <property type="component" value="Unplaced"/>
</dbReference>
<evidence type="ECO:0000256" key="1">
    <source>
        <dbReference type="SAM" id="SignalP"/>
    </source>
</evidence>
<reference evidence="2" key="2">
    <citation type="submission" date="2025-09" db="UniProtKB">
        <authorList>
            <consortium name="Ensembl"/>
        </authorList>
    </citation>
    <scope>IDENTIFICATION</scope>
</reference>
<protein>
    <submittedName>
        <fullName evidence="2">Melanoregulin</fullName>
    </submittedName>
</protein>
<dbReference type="GO" id="GO:0030318">
    <property type="term" value="P:melanocyte differentiation"/>
    <property type="evidence" value="ECO:0007669"/>
    <property type="project" value="TreeGrafter"/>
</dbReference>
<dbReference type="PANTHER" id="PTHR34340:SF3">
    <property type="entry name" value="MELANOREGULIN"/>
    <property type="match status" value="1"/>
</dbReference>
<gene>
    <name evidence="2" type="primary">MREG</name>
</gene>
<dbReference type="Pfam" id="PF15812">
    <property type="entry name" value="MREG"/>
    <property type="match status" value="1"/>
</dbReference>
<evidence type="ECO:0000313" key="3">
    <source>
        <dbReference type="Proteomes" id="UP000694569"/>
    </source>
</evidence>
<dbReference type="OrthoDB" id="10015106at2759"/>
<name>A0A8C5PEE5_9ANUR</name>